<gene>
    <name evidence="2" type="ORF">GALMADRAFT_239114</name>
</gene>
<protein>
    <recommendedName>
        <fullName evidence="4">Secreted protein</fullName>
    </recommendedName>
</protein>
<feature type="signal peptide" evidence="1">
    <location>
        <begin position="1"/>
        <end position="29"/>
    </location>
</feature>
<evidence type="ECO:0008006" key="4">
    <source>
        <dbReference type="Google" id="ProtNLM"/>
    </source>
</evidence>
<reference evidence="3" key="1">
    <citation type="journal article" date="2014" name="Proc. Natl. Acad. Sci. U.S.A.">
        <title>Extensive sampling of basidiomycete genomes demonstrates inadequacy of the white-rot/brown-rot paradigm for wood decay fungi.</title>
        <authorList>
            <person name="Riley R."/>
            <person name="Salamov A.A."/>
            <person name="Brown D.W."/>
            <person name="Nagy L.G."/>
            <person name="Floudas D."/>
            <person name="Held B.W."/>
            <person name="Levasseur A."/>
            <person name="Lombard V."/>
            <person name="Morin E."/>
            <person name="Otillar R."/>
            <person name="Lindquist E.A."/>
            <person name="Sun H."/>
            <person name="LaButti K.M."/>
            <person name="Schmutz J."/>
            <person name="Jabbour D."/>
            <person name="Luo H."/>
            <person name="Baker S.E."/>
            <person name="Pisabarro A.G."/>
            <person name="Walton J.D."/>
            <person name="Blanchette R.A."/>
            <person name="Henrissat B."/>
            <person name="Martin F."/>
            <person name="Cullen D."/>
            <person name="Hibbett D.S."/>
            <person name="Grigoriev I.V."/>
        </authorList>
    </citation>
    <scope>NUCLEOTIDE SEQUENCE [LARGE SCALE GENOMIC DNA]</scope>
    <source>
        <strain evidence="3">CBS 339.88</strain>
    </source>
</reference>
<dbReference type="Proteomes" id="UP000027222">
    <property type="component" value="Unassembled WGS sequence"/>
</dbReference>
<keyword evidence="3" id="KW-1185">Reference proteome</keyword>
<evidence type="ECO:0000256" key="1">
    <source>
        <dbReference type="SAM" id="SignalP"/>
    </source>
</evidence>
<proteinExistence type="predicted"/>
<accession>A0A067TTJ6</accession>
<organism evidence="2 3">
    <name type="scientific">Galerina marginata (strain CBS 339.88)</name>
    <dbReference type="NCBI Taxonomy" id="685588"/>
    <lineage>
        <taxon>Eukaryota</taxon>
        <taxon>Fungi</taxon>
        <taxon>Dikarya</taxon>
        <taxon>Basidiomycota</taxon>
        <taxon>Agaricomycotina</taxon>
        <taxon>Agaricomycetes</taxon>
        <taxon>Agaricomycetidae</taxon>
        <taxon>Agaricales</taxon>
        <taxon>Agaricineae</taxon>
        <taxon>Strophariaceae</taxon>
        <taxon>Galerina</taxon>
    </lineage>
</organism>
<dbReference type="AlphaFoldDB" id="A0A067TTJ6"/>
<feature type="chain" id="PRO_5001647143" description="Secreted protein" evidence="1">
    <location>
        <begin position="30"/>
        <end position="78"/>
    </location>
</feature>
<dbReference type="HOGENOM" id="CLU_2622197_0_0_1"/>
<evidence type="ECO:0000313" key="2">
    <source>
        <dbReference type="EMBL" id="KDR83249.1"/>
    </source>
</evidence>
<sequence length="78" mass="8724">MPWTRVPFRLVIVRRILTVLLLVKGPLTSEPFPTEELQEKSVPVGAAYRVDFAADPVRHRLVVVHCELTLGGCSADRT</sequence>
<name>A0A067TTJ6_GALM3</name>
<dbReference type="EMBL" id="KL142369">
    <property type="protein sequence ID" value="KDR83249.1"/>
    <property type="molecule type" value="Genomic_DNA"/>
</dbReference>
<keyword evidence="1" id="KW-0732">Signal</keyword>
<evidence type="ECO:0000313" key="3">
    <source>
        <dbReference type="Proteomes" id="UP000027222"/>
    </source>
</evidence>